<sequence>MTDLPQRPEDIPAAFAAAWAARDAKALAALFAEDADFVNVVGLWWHDRAAIERSHAYGLSTFFAESLLTPGVIRTRDLGEVAVVSCRFTLTGQRLPDGGVAGPRRTILTFVARDVPQGWQVVAAQNTDVVEGAETHVRSDVLRPADYRR</sequence>
<evidence type="ECO:0000313" key="2">
    <source>
        <dbReference type="EMBL" id="GHH01028.1"/>
    </source>
</evidence>
<name>A0A8J3MF51_9RHOB</name>
<comment type="caution">
    <text evidence="2">The sequence shown here is derived from an EMBL/GenBank/DDBJ whole genome shotgun (WGS) entry which is preliminary data.</text>
</comment>
<organism evidence="2 3">
    <name type="scientific">Pseudodonghicola xiamenensis</name>
    <dbReference type="NCBI Taxonomy" id="337702"/>
    <lineage>
        <taxon>Bacteria</taxon>
        <taxon>Pseudomonadati</taxon>
        <taxon>Pseudomonadota</taxon>
        <taxon>Alphaproteobacteria</taxon>
        <taxon>Rhodobacterales</taxon>
        <taxon>Paracoccaceae</taxon>
        <taxon>Pseudodonghicola</taxon>
    </lineage>
</organism>
<dbReference type="Proteomes" id="UP000611500">
    <property type="component" value="Unassembled WGS sequence"/>
</dbReference>
<dbReference type="AlphaFoldDB" id="A0A8J3MF51"/>
<dbReference type="Pfam" id="PF14534">
    <property type="entry name" value="DUF4440"/>
    <property type="match status" value="1"/>
</dbReference>
<evidence type="ECO:0000313" key="3">
    <source>
        <dbReference type="Proteomes" id="UP000611500"/>
    </source>
</evidence>
<keyword evidence="3" id="KW-1185">Reference proteome</keyword>
<dbReference type="InterPro" id="IPR011944">
    <property type="entry name" value="Steroid_delta5-4_isomerase"/>
</dbReference>
<gene>
    <name evidence="2" type="ORF">GCM10010961_38040</name>
</gene>
<dbReference type="NCBIfam" id="TIGR02246">
    <property type="entry name" value="SgcJ/EcaC family oxidoreductase"/>
    <property type="match status" value="1"/>
</dbReference>
<reference evidence="2" key="1">
    <citation type="journal article" date="2014" name="Int. J. Syst. Evol. Microbiol.">
        <title>Complete genome sequence of Corynebacterium casei LMG S-19264T (=DSM 44701T), isolated from a smear-ripened cheese.</title>
        <authorList>
            <consortium name="US DOE Joint Genome Institute (JGI-PGF)"/>
            <person name="Walter F."/>
            <person name="Albersmeier A."/>
            <person name="Kalinowski J."/>
            <person name="Ruckert C."/>
        </authorList>
    </citation>
    <scope>NUCLEOTIDE SEQUENCE</scope>
    <source>
        <strain evidence="2">CGMCC 1.7081</strain>
    </source>
</reference>
<evidence type="ECO:0000259" key="1">
    <source>
        <dbReference type="Pfam" id="PF14534"/>
    </source>
</evidence>
<dbReference type="Gene3D" id="3.10.450.50">
    <property type="match status" value="1"/>
</dbReference>
<dbReference type="InterPro" id="IPR027843">
    <property type="entry name" value="DUF4440"/>
</dbReference>
<dbReference type="EMBL" id="BNAP01000028">
    <property type="protein sequence ID" value="GHH01028.1"/>
    <property type="molecule type" value="Genomic_DNA"/>
</dbReference>
<proteinExistence type="predicted"/>
<dbReference type="SUPFAM" id="SSF54427">
    <property type="entry name" value="NTF2-like"/>
    <property type="match status" value="1"/>
</dbReference>
<accession>A0A8J3MF51</accession>
<dbReference type="InterPro" id="IPR032710">
    <property type="entry name" value="NTF2-like_dom_sf"/>
</dbReference>
<protein>
    <recommendedName>
        <fullName evidence="1">DUF4440 domain-containing protein</fullName>
    </recommendedName>
</protein>
<feature type="domain" description="DUF4440" evidence="1">
    <location>
        <begin position="13"/>
        <end position="121"/>
    </location>
</feature>
<dbReference type="RefSeq" id="WP_028094876.1">
    <property type="nucleotide sequence ID" value="NZ_BNAP01000028.1"/>
</dbReference>
<reference evidence="2" key="2">
    <citation type="submission" date="2020-09" db="EMBL/GenBank/DDBJ databases">
        <authorList>
            <person name="Sun Q."/>
            <person name="Zhou Y."/>
        </authorList>
    </citation>
    <scope>NUCLEOTIDE SEQUENCE</scope>
    <source>
        <strain evidence="2">CGMCC 1.7081</strain>
    </source>
</reference>